<protein>
    <submittedName>
        <fullName evidence="2">Sporulation protein</fullName>
    </submittedName>
</protein>
<keyword evidence="1" id="KW-0812">Transmembrane</keyword>
<keyword evidence="1" id="KW-0472">Membrane</keyword>
<evidence type="ECO:0000313" key="3">
    <source>
        <dbReference type="Proteomes" id="UP000242972"/>
    </source>
</evidence>
<name>A0A2T2XFQ9_9FIRM</name>
<dbReference type="InterPro" id="IPR014245">
    <property type="entry name" value="Spore_III_AF"/>
</dbReference>
<organism evidence="2 3">
    <name type="scientific">Sulfobacillus benefaciens</name>
    <dbReference type="NCBI Taxonomy" id="453960"/>
    <lineage>
        <taxon>Bacteria</taxon>
        <taxon>Bacillati</taxon>
        <taxon>Bacillota</taxon>
        <taxon>Clostridia</taxon>
        <taxon>Eubacteriales</taxon>
        <taxon>Clostridiales Family XVII. Incertae Sedis</taxon>
        <taxon>Sulfobacillus</taxon>
    </lineage>
</organism>
<keyword evidence="1" id="KW-1133">Transmembrane helix</keyword>
<feature type="transmembrane region" description="Helical" evidence="1">
    <location>
        <begin position="34"/>
        <end position="55"/>
    </location>
</feature>
<dbReference type="Pfam" id="PF09581">
    <property type="entry name" value="Spore_III_AF"/>
    <property type="match status" value="1"/>
</dbReference>
<reference evidence="2 3" key="1">
    <citation type="journal article" date="2014" name="BMC Genomics">
        <title>Comparison of environmental and isolate Sulfobacillus genomes reveals diverse carbon, sulfur, nitrogen, and hydrogen metabolisms.</title>
        <authorList>
            <person name="Justice N.B."/>
            <person name="Norman A."/>
            <person name="Brown C.T."/>
            <person name="Singh A."/>
            <person name="Thomas B.C."/>
            <person name="Banfield J.F."/>
        </authorList>
    </citation>
    <scope>NUCLEOTIDE SEQUENCE [LARGE SCALE GENOMIC DNA]</scope>
    <source>
        <strain evidence="2">AMDSBA4</strain>
    </source>
</reference>
<dbReference type="EMBL" id="PXYW01000022">
    <property type="protein sequence ID" value="PSR33317.1"/>
    <property type="molecule type" value="Genomic_DNA"/>
</dbReference>
<sequence length="165" mass="17926">MLAVVGTWIKSLVVIVLLGNLAEFLLPKGDLRRYTGLVVGLILLLVMVSPVWRFIQGAHVTAIQQELLGSGTGQNLNAVIRQEEWNQAEAMVLSFPGVSSCQIRPIPKGGIVVKVNTTKPINANQLSSYVKAALQTTTGTSTLAEVQIHYQGQAIPEGIRNKRRE</sequence>
<dbReference type="AlphaFoldDB" id="A0A2T2XFQ9"/>
<accession>A0A2T2XFQ9</accession>
<dbReference type="Proteomes" id="UP000242972">
    <property type="component" value="Unassembled WGS sequence"/>
</dbReference>
<evidence type="ECO:0000256" key="1">
    <source>
        <dbReference type="SAM" id="Phobius"/>
    </source>
</evidence>
<proteinExistence type="predicted"/>
<evidence type="ECO:0000313" key="2">
    <source>
        <dbReference type="EMBL" id="PSR33317.1"/>
    </source>
</evidence>
<gene>
    <name evidence="2" type="ORF">C7B46_10265</name>
</gene>
<feature type="transmembrane region" description="Helical" evidence="1">
    <location>
        <begin position="6"/>
        <end position="27"/>
    </location>
</feature>
<comment type="caution">
    <text evidence="2">The sequence shown here is derived from an EMBL/GenBank/DDBJ whole genome shotgun (WGS) entry which is preliminary data.</text>
</comment>